<keyword evidence="1" id="KW-0472">Membrane</keyword>
<keyword evidence="1" id="KW-0812">Transmembrane</keyword>
<evidence type="ECO:0000256" key="1">
    <source>
        <dbReference type="SAM" id="Phobius"/>
    </source>
</evidence>
<protein>
    <submittedName>
        <fullName evidence="2">Uncharacterized protein</fullName>
    </submittedName>
</protein>
<name>A0A645D0W7_9ZZZZ</name>
<sequence>MVCYAFKQLYFILFNNRCYFTGTIIFKDGMELNQIYRDFEYPIGLTTVVGPVGVFLLFRK</sequence>
<feature type="transmembrane region" description="Helical" evidence="1">
    <location>
        <begin position="39"/>
        <end position="58"/>
    </location>
</feature>
<accession>A0A645D0W7</accession>
<comment type="caution">
    <text evidence="2">The sequence shown here is derived from an EMBL/GenBank/DDBJ whole genome shotgun (WGS) entry which is preliminary data.</text>
</comment>
<dbReference type="EMBL" id="VSSQ01031964">
    <property type="protein sequence ID" value="MPM83066.1"/>
    <property type="molecule type" value="Genomic_DNA"/>
</dbReference>
<gene>
    <name evidence="2" type="ORF">SDC9_130129</name>
</gene>
<keyword evidence="1" id="KW-1133">Transmembrane helix</keyword>
<evidence type="ECO:0000313" key="2">
    <source>
        <dbReference type="EMBL" id="MPM83066.1"/>
    </source>
</evidence>
<reference evidence="2" key="1">
    <citation type="submission" date="2019-08" db="EMBL/GenBank/DDBJ databases">
        <authorList>
            <person name="Kucharzyk K."/>
            <person name="Murdoch R.W."/>
            <person name="Higgins S."/>
            <person name="Loffler F."/>
        </authorList>
    </citation>
    <scope>NUCLEOTIDE SEQUENCE</scope>
</reference>
<proteinExistence type="predicted"/>
<organism evidence="2">
    <name type="scientific">bioreactor metagenome</name>
    <dbReference type="NCBI Taxonomy" id="1076179"/>
    <lineage>
        <taxon>unclassified sequences</taxon>
        <taxon>metagenomes</taxon>
        <taxon>ecological metagenomes</taxon>
    </lineage>
</organism>
<dbReference type="AlphaFoldDB" id="A0A645D0W7"/>